<dbReference type="KEGG" id="pfer:IRI77_33660"/>
<dbReference type="EMBL" id="CP063849">
    <property type="protein sequence ID" value="QOY87647.1"/>
    <property type="molecule type" value="Genomic_DNA"/>
</dbReference>
<protein>
    <submittedName>
        <fullName evidence="2">Uncharacterized protein</fullName>
    </submittedName>
</protein>
<reference evidence="2 3" key="1">
    <citation type="submission" date="2020-10" db="EMBL/GenBank/DDBJ databases">
        <title>Complete genome sequence of Paludibaculum fermentans P105T, a facultatively anaerobic acidobacterium capable of dissimilatory Fe(III) reduction.</title>
        <authorList>
            <person name="Dedysh S.N."/>
            <person name="Beletsky A.V."/>
            <person name="Kulichevskaya I.S."/>
            <person name="Mardanov A.V."/>
            <person name="Ravin N.V."/>
        </authorList>
    </citation>
    <scope>NUCLEOTIDE SEQUENCE [LARGE SCALE GENOMIC DNA]</scope>
    <source>
        <strain evidence="2 3">P105</strain>
    </source>
</reference>
<evidence type="ECO:0000313" key="2">
    <source>
        <dbReference type="EMBL" id="QOY87647.1"/>
    </source>
</evidence>
<proteinExistence type="predicted"/>
<feature type="signal peptide" evidence="1">
    <location>
        <begin position="1"/>
        <end position="17"/>
    </location>
</feature>
<accession>A0A7S7NPZ6</accession>
<dbReference type="AlphaFoldDB" id="A0A7S7NPZ6"/>
<evidence type="ECO:0000313" key="3">
    <source>
        <dbReference type="Proteomes" id="UP000593892"/>
    </source>
</evidence>
<gene>
    <name evidence="2" type="ORF">IRI77_33660</name>
</gene>
<organism evidence="2 3">
    <name type="scientific">Paludibaculum fermentans</name>
    <dbReference type="NCBI Taxonomy" id="1473598"/>
    <lineage>
        <taxon>Bacteria</taxon>
        <taxon>Pseudomonadati</taxon>
        <taxon>Acidobacteriota</taxon>
        <taxon>Terriglobia</taxon>
        <taxon>Bryobacterales</taxon>
        <taxon>Bryobacteraceae</taxon>
        <taxon>Paludibaculum</taxon>
    </lineage>
</organism>
<dbReference type="RefSeq" id="WP_194449314.1">
    <property type="nucleotide sequence ID" value="NZ_CP063849.1"/>
</dbReference>
<feature type="chain" id="PRO_5032859444" evidence="1">
    <location>
        <begin position="18"/>
        <end position="106"/>
    </location>
</feature>
<keyword evidence="3" id="KW-1185">Reference proteome</keyword>
<keyword evidence="1" id="KW-0732">Signal</keyword>
<evidence type="ECO:0000256" key="1">
    <source>
        <dbReference type="SAM" id="SignalP"/>
    </source>
</evidence>
<name>A0A7S7NPZ6_PALFE</name>
<dbReference type="Proteomes" id="UP000593892">
    <property type="component" value="Chromosome"/>
</dbReference>
<sequence length="106" mass="11344">MKKLIPLTLMYAGLMMAAGGSQVFTGVITDTMCGGDHKAMGAANDAKCVRDCVKMDKRYKYALYDGKNVYTLSDQAAPEKFAAAKVKVTGTLSGKTIQVEKIEAAK</sequence>